<dbReference type="PANTHER" id="PTHR33619">
    <property type="entry name" value="POLYSACCHARIDE EXPORT PROTEIN GFCE-RELATED"/>
    <property type="match status" value="1"/>
</dbReference>
<evidence type="ECO:0000313" key="6">
    <source>
        <dbReference type="Proteomes" id="UP000650081"/>
    </source>
</evidence>
<dbReference type="Gene3D" id="3.10.560.10">
    <property type="entry name" value="Outer membrane lipoprotein wza domain like"/>
    <property type="match status" value="6"/>
</dbReference>
<keyword evidence="6" id="KW-1185">Reference proteome</keyword>
<sequence length="890" mass="97842">MLPRKTIPSPVQPLYRALLALLFVLALAPAAAQNTPVPTQAQARQELRERDIDEAELRRRLLAEGIDVDRMAPDELLRAQPRIEAIIAQMEAEKRAATPPPTTRPGTPPAMPQDTLPEPPPPPEPSTEGLEESMIYGHELFRNKSLQVYRATENATPPDSYPLRVGDEIAVTIFGASQTDFILRIDDRGFVQLQNGLRLPLAGIPIGQAREVLGNRLKQYYAFRDGQLSIRIQVARTVNVNIFGEVENNGNFTMSGLNTGFNALAAAGGPTERGSVRNILLTKGDQTVTLDVYKFLQDPRQRSDLFLTDNATIFVPLASTVVDLTGGVQRPMRYEMRAGETIKDLLDFAGGPLPRAELSNISVTRYQNGALRVFDVDLATNPGFGLQNGDSITVGLVENPIEDFVSIEGAVLLPGRYAFQEGMTLDRLIALGRPRPGARRDVAFLFRQNDNGTNRLIRVALDSSTVNNGALNAGAGNVELQRGDQLRILAQASYVDQSTFQVSGAVRDSAVTLPFPQDGGVTLDEAILLAGGLLPNALPEVMLIRTPISNRDERVYQRLDLRVSGDFVLEPLDEVRVYNSERYQDQPVVRISGAVRSGGVYPYSASLQLNDLIYLSGGLRTGAASDRIDVFRLQILDGAETKTLLTTLDLAAAGDFALQPFDEVIVRNAAEFELIRNVVVFGEVRYPGQYALLKDNERLSDIIQRAGGLTQEASPEAATLYRGEQGIGYVILNLERAVADPADPTNMVLLNQDTLYIPKRNELVTIYTARTLATRFGTDSTNVDGTIQVAFQGEKSAKWYIDRYAGGFNDDTARKRWTTVEYANGRVQETNNFLGIKAYPQVRPGASIRVAAAPPKQQKQRREERFDWIGLAQVVLGAATTLTTFILLRR</sequence>
<name>A0A923T8N9_9BACT</name>
<keyword evidence="3" id="KW-0732">Signal</keyword>
<gene>
    <name evidence="5" type="ORF">H9S92_08345</name>
</gene>
<evidence type="ECO:0000313" key="5">
    <source>
        <dbReference type="EMBL" id="MBC6994168.1"/>
    </source>
</evidence>
<comment type="caution">
    <text evidence="5">The sequence shown here is derived from an EMBL/GenBank/DDBJ whole genome shotgun (WGS) entry which is preliminary data.</text>
</comment>
<dbReference type="PANTHER" id="PTHR33619:SF3">
    <property type="entry name" value="POLYSACCHARIDE EXPORT PROTEIN GFCE-RELATED"/>
    <property type="match status" value="1"/>
</dbReference>
<reference evidence="5" key="1">
    <citation type="submission" date="2020-08" db="EMBL/GenBank/DDBJ databases">
        <title>Lewinella bacteria from marine environments.</title>
        <authorList>
            <person name="Zhong Y."/>
        </authorList>
    </citation>
    <scope>NUCLEOTIDE SEQUENCE</scope>
    <source>
        <strain evidence="5">KCTC 42187</strain>
    </source>
</reference>
<dbReference type="GO" id="GO:0015159">
    <property type="term" value="F:polysaccharide transmembrane transporter activity"/>
    <property type="evidence" value="ECO:0007669"/>
    <property type="project" value="InterPro"/>
</dbReference>
<proteinExistence type="predicted"/>
<dbReference type="InterPro" id="IPR049712">
    <property type="entry name" value="Poly_export"/>
</dbReference>
<dbReference type="InterPro" id="IPR019554">
    <property type="entry name" value="Soluble_ligand-bd"/>
</dbReference>
<keyword evidence="2" id="KW-1133">Transmembrane helix</keyword>
<keyword evidence="2" id="KW-0472">Membrane</keyword>
<evidence type="ECO:0000256" key="3">
    <source>
        <dbReference type="SAM" id="SignalP"/>
    </source>
</evidence>
<organism evidence="5 6">
    <name type="scientific">Neolewinella lacunae</name>
    <dbReference type="NCBI Taxonomy" id="1517758"/>
    <lineage>
        <taxon>Bacteria</taxon>
        <taxon>Pseudomonadati</taxon>
        <taxon>Bacteroidota</taxon>
        <taxon>Saprospiria</taxon>
        <taxon>Saprospirales</taxon>
        <taxon>Lewinellaceae</taxon>
        <taxon>Neolewinella</taxon>
    </lineage>
</organism>
<dbReference type="EMBL" id="JACSIT010000091">
    <property type="protein sequence ID" value="MBC6994168.1"/>
    <property type="molecule type" value="Genomic_DNA"/>
</dbReference>
<feature type="domain" description="Soluble ligand binding" evidence="4">
    <location>
        <begin position="588"/>
        <end position="639"/>
    </location>
</feature>
<dbReference type="RefSeq" id="WP_187466254.1">
    <property type="nucleotide sequence ID" value="NZ_JACSIT010000091.1"/>
</dbReference>
<feature type="domain" description="Soluble ligand binding" evidence="4">
    <location>
        <begin position="679"/>
        <end position="725"/>
    </location>
</feature>
<feature type="signal peptide" evidence="3">
    <location>
        <begin position="1"/>
        <end position="32"/>
    </location>
</feature>
<evidence type="ECO:0000256" key="1">
    <source>
        <dbReference type="SAM" id="MobiDB-lite"/>
    </source>
</evidence>
<feature type="transmembrane region" description="Helical" evidence="2">
    <location>
        <begin position="868"/>
        <end position="888"/>
    </location>
</feature>
<feature type="compositionally biased region" description="Pro residues" evidence="1">
    <location>
        <begin position="98"/>
        <end position="125"/>
    </location>
</feature>
<feature type="domain" description="Soluble ligand binding" evidence="4">
    <location>
        <begin position="321"/>
        <end position="372"/>
    </location>
</feature>
<dbReference type="AlphaFoldDB" id="A0A923T8N9"/>
<feature type="chain" id="PRO_5037641854" evidence="3">
    <location>
        <begin position="33"/>
        <end position="890"/>
    </location>
</feature>
<feature type="domain" description="Soluble ligand binding" evidence="4">
    <location>
        <begin position="240"/>
        <end position="286"/>
    </location>
</feature>
<accession>A0A923T8N9</accession>
<feature type="region of interest" description="Disordered" evidence="1">
    <location>
        <begin position="92"/>
        <end position="130"/>
    </location>
</feature>
<evidence type="ECO:0000259" key="4">
    <source>
        <dbReference type="Pfam" id="PF10531"/>
    </source>
</evidence>
<keyword evidence="2" id="KW-0812">Transmembrane</keyword>
<evidence type="ECO:0000256" key="2">
    <source>
        <dbReference type="SAM" id="Phobius"/>
    </source>
</evidence>
<dbReference type="Pfam" id="PF10531">
    <property type="entry name" value="SLBB"/>
    <property type="match status" value="4"/>
</dbReference>
<protein>
    <submittedName>
        <fullName evidence="5">SLBB domain-containing protein</fullName>
    </submittedName>
</protein>
<dbReference type="Proteomes" id="UP000650081">
    <property type="component" value="Unassembled WGS sequence"/>
</dbReference>